<dbReference type="Proteomes" id="UP000092154">
    <property type="component" value="Unassembled WGS sequence"/>
</dbReference>
<dbReference type="PROSITE" id="PS00061">
    <property type="entry name" value="ADH_SHORT"/>
    <property type="match status" value="1"/>
</dbReference>
<organism evidence="5 6">
    <name type="scientific">Rhizopogon vinicolor AM-OR11-026</name>
    <dbReference type="NCBI Taxonomy" id="1314800"/>
    <lineage>
        <taxon>Eukaryota</taxon>
        <taxon>Fungi</taxon>
        <taxon>Dikarya</taxon>
        <taxon>Basidiomycota</taxon>
        <taxon>Agaricomycotina</taxon>
        <taxon>Agaricomycetes</taxon>
        <taxon>Agaricomycetidae</taxon>
        <taxon>Boletales</taxon>
        <taxon>Suillineae</taxon>
        <taxon>Rhizopogonaceae</taxon>
        <taxon>Rhizopogon</taxon>
    </lineage>
</organism>
<dbReference type="SUPFAM" id="SSF51735">
    <property type="entry name" value="NAD(P)-binding Rossmann-fold domains"/>
    <property type="match status" value="1"/>
</dbReference>
<reference evidence="5 6" key="1">
    <citation type="submission" date="2016-06" db="EMBL/GenBank/DDBJ databases">
        <title>Comparative genomics of the ectomycorrhizal sister species Rhizopogon vinicolor and Rhizopogon vesiculosus (Basidiomycota: Boletales) reveals a divergence of the mating type B locus.</title>
        <authorList>
            <consortium name="DOE Joint Genome Institute"/>
            <person name="Mujic A.B."/>
            <person name="Kuo A."/>
            <person name="Tritt A."/>
            <person name="Lipzen A."/>
            <person name="Chen C."/>
            <person name="Johnson J."/>
            <person name="Sharma A."/>
            <person name="Barry K."/>
            <person name="Grigoriev I.V."/>
            <person name="Spatafora J.W."/>
        </authorList>
    </citation>
    <scope>NUCLEOTIDE SEQUENCE [LARGE SCALE GENOMIC DNA]</scope>
    <source>
        <strain evidence="5 6">AM-OR11-026</strain>
    </source>
</reference>
<keyword evidence="6" id="KW-1185">Reference proteome</keyword>
<dbReference type="InterPro" id="IPR002347">
    <property type="entry name" value="SDR_fam"/>
</dbReference>
<keyword evidence="2" id="KW-0521">NADP</keyword>
<dbReference type="STRING" id="1314800.A0A1B7MUS3"/>
<dbReference type="InterPro" id="IPR051911">
    <property type="entry name" value="SDR_oxidoreductase"/>
</dbReference>
<accession>A0A1B7MUS3</accession>
<evidence type="ECO:0000313" key="5">
    <source>
        <dbReference type="EMBL" id="OAX36320.1"/>
    </source>
</evidence>
<dbReference type="Pfam" id="PF00106">
    <property type="entry name" value="adh_short"/>
    <property type="match status" value="1"/>
</dbReference>
<dbReference type="Gene3D" id="3.40.50.720">
    <property type="entry name" value="NAD(P)-binding Rossmann-like Domain"/>
    <property type="match status" value="1"/>
</dbReference>
<dbReference type="PANTHER" id="PTHR43976:SF16">
    <property type="entry name" value="SHORT-CHAIN DEHYDROGENASE_REDUCTASE FAMILY PROTEIN"/>
    <property type="match status" value="1"/>
</dbReference>
<dbReference type="OrthoDB" id="1274115at2759"/>
<gene>
    <name evidence="5" type="ORF">K503DRAFT_858061</name>
</gene>
<dbReference type="InterPro" id="IPR020904">
    <property type="entry name" value="Sc_DH/Rdtase_CS"/>
</dbReference>
<name>A0A1B7MUS3_9AGAM</name>
<dbReference type="EMBL" id="KV448425">
    <property type="protein sequence ID" value="OAX36320.1"/>
    <property type="molecule type" value="Genomic_DNA"/>
</dbReference>
<sequence length="415" mass="45185">MSVEEVTQAPLTLYLVLLQCLQRLGVDHAEGILASPSISYLKAAQLKGSVFQADCDSGAVLSVLTSFYVDHAKPNLEALDQYKVKNQWGLGDLLDGHEFLVIFPVAPLRANEMEQASRVYSLADRRNTVTGSSSGFGRAMVEEVLRNGEIAVATLRKPSVLDDLAAQYPPTQLLVLPLDVTNEVQVKSVFAQAKNAFGRVDVVYNNAGQGFLQEAEGTPMDRARALMDVNFWGVVTVSLEAVRFFREENPSGAGGMLVQLSSFLAIKGGPLNAFYSSSKAALDLFTETLAQEVLPAWNIRFLDVHAGWTRTNILSSELLEAPAVYASDPTATTTQIRAGWDAFVEGDAPTGVEAVTKRIWSVTQMDVADLSKGMHGGIPGLLNIYTGTDSMQVLSAKIGRLQDELMWNMKVHYEH</sequence>
<evidence type="ECO:0000256" key="3">
    <source>
        <dbReference type="ARBA" id="ARBA00023002"/>
    </source>
</evidence>
<evidence type="ECO:0000256" key="4">
    <source>
        <dbReference type="RuleBase" id="RU000363"/>
    </source>
</evidence>
<evidence type="ECO:0000313" key="6">
    <source>
        <dbReference type="Proteomes" id="UP000092154"/>
    </source>
</evidence>
<dbReference type="PANTHER" id="PTHR43976">
    <property type="entry name" value="SHORT CHAIN DEHYDROGENASE"/>
    <property type="match status" value="1"/>
</dbReference>
<evidence type="ECO:0000256" key="1">
    <source>
        <dbReference type="ARBA" id="ARBA00006484"/>
    </source>
</evidence>
<dbReference type="PRINTS" id="PR00080">
    <property type="entry name" value="SDRFAMILY"/>
</dbReference>
<protein>
    <submittedName>
        <fullName evidence="5">NAD(P)-binding protein</fullName>
    </submittedName>
</protein>
<keyword evidence="3" id="KW-0560">Oxidoreductase</keyword>
<dbReference type="AlphaFoldDB" id="A0A1B7MUS3"/>
<evidence type="ECO:0000256" key="2">
    <source>
        <dbReference type="ARBA" id="ARBA00022857"/>
    </source>
</evidence>
<dbReference type="PRINTS" id="PR00081">
    <property type="entry name" value="GDHRDH"/>
</dbReference>
<proteinExistence type="inferred from homology"/>
<dbReference type="GO" id="GO:0016491">
    <property type="term" value="F:oxidoreductase activity"/>
    <property type="evidence" value="ECO:0007669"/>
    <property type="project" value="UniProtKB-KW"/>
</dbReference>
<comment type="similarity">
    <text evidence="1 4">Belongs to the short-chain dehydrogenases/reductases (SDR) family.</text>
</comment>
<dbReference type="InParanoid" id="A0A1B7MUS3"/>
<dbReference type="InterPro" id="IPR036291">
    <property type="entry name" value="NAD(P)-bd_dom_sf"/>
</dbReference>